<comment type="caution">
    <text evidence="2">The sequence shown here is derived from an EMBL/GenBank/DDBJ whole genome shotgun (WGS) entry which is preliminary data.</text>
</comment>
<evidence type="ECO:0000313" key="2">
    <source>
        <dbReference type="EMBL" id="KAK7484526.1"/>
    </source>
</evidence>
<protein>
    <submittedName>
        <fullName evidence="2">Uncharacterized protein</fullName>
    </submittedName>
</protein>
<dbReference type="EMBL" id="JACVVK020000209">
    <property type="protein sequence ID" value="KAK7484526.1"/>
    <property type="molecule type" value="Genomic_DNA"/>
</dbReference>
<gene>
    <name evidence="2" type="ORF">BaRGS_00024282</name>
</gene>
<name>A0ABD0KBM7_9CAEN</name>
<accession>A0ABD0KBM7</accession>
<feature type="region of interest" description="Disordered" evidence="1">
    <location>
        <begin position="1"/>
        <end position="20"/>
    </location>
</feature>
<organism evidence="2 3">
    <name type="scientific">Batillaria attramentaria</name>
    <dbReference type="NCBI Taxonomy" id="370345"/>
    <lineage>
        <taxon>Eukaryota</taxon>
        <taxon>Metazoa</taxon>
        <taxon>Spiralia</taxon>
        <taxon>Lophotrochozoa</taxon>
        <taxon>Mollusca</taxon>
        <taxon>Gastropoda</taxon>
        <taxon>Caenogastropoda</taxon>
        <taxon>Sorbeoconcha</taxon>
        <taxon>Cerithioidea</taxon>
        <taxon>Batillariidae</taxon>
        <taxon>Batillaria</taxon>
    </lineage>
</organism>
<keyword evidence="3" id="KW-1185">Reference proteome</keyword>
<feature type="non-terminal residue" evidence="2">
    <location>
        <position position="1"/>
    </location>
</feature>
<evidence type="ECO:0000313" key="3">
    <source>
        <dbReference type="Proteomes" id="UP001519460"/>
    </source>
</evidence>
<dbReference type="AlphaFoldDB" id="A0ABD0KBM7"/>
<evidence type="ECO:0000256" key="1">
    <source>
        <dbReference type="SAM" id="MobiDB-lite"/>
    </source>
</evidence>
<reference evidence="2 3" key="1">
    <citation type="journal article" date="2023" name="Sci. Data">
        <title>Genome assembly of the Korean intertidal mud-creeper Batillaria attramentaria.</title>
        <authorList>
            <person name="Patra A.K."/>
            <person name="Ho P.T."/>
            <person name="Jun S."/>
            <person name="Lee S.J."/>
            <person name="Kim Y."/>
            <person name="Won Y.J."/>
        </authorList>
    </citation>
    <scope>NUCLEOTIDE SEQUENCE [LARGE SCALE GENOMIC DNA]</scope>
    <source>
        <strain evidence="2">Wonlab-2016</strain>
    </source>
</reference>
<sequence>AIKQGRPSGRRDPESLKNDNSLLGGYLSLDGCPAGGEIKTGRISCQSDARATRDQMFSADGDEEHVQKASHSYLSHALIANQLALNLPAHSPTDLDMGR</sequence>
<proteinExistence type="predicted"/>
<dbReference type="Proteomes" id="UP001519460">
    <property type="component" value="Unassembled WGS sequence"/>
</dbReference>